<dbReference type="Proteomes" id="UP000215506">
    <property type="component" value="Unassembled WGS sequence"/>
</dbReference>
<dbReference type="InterPro" id="IPR017853">
    <property type="entry name" value="GH"/>
</dbReference>
<dbReference type="GO" id="GO:0005975">
    <property type="term" value="P:carbohydrate metabolic process"/>
    <property type="evidence" value="ECO:0007669"/>
    <property type="project" value="InterPro"/>
</dbReference>
<comment type="catalytic activity">
    <reaction evidence="5">
        <text>Hydrolysis of terminal, non-reducing alpha-D-galactose residues in alpha-D-galactosides, including galactose oligosaccharides, galactomannans and galactolipids.</text>
        <dbReference type="EC" id="3.2.1.22"/>
    </reaction>
</comment>
<keyword evidence="3 5" id="KW-0378">Hydrolase</keyword>
<proteinExistence type="inferred from homology"/>
<dbReference type="PRINTS" id="PR00740">
    <property type="entry name" value="GLHYDRLASE27"/>
</dbReference>
<comment type="similarity">
    <text evidence="1 5">Belongs to the glycosyl hydrolase 27 family.</text>
</comment>
<keyword evidence="4 5" id="KW-0326">Glycosidase</keyword>
<dbReference type="Gene3D" id="2.60.40.1180">
    <property type="entry name" value="Golgi alpha-mannosidase II"/>
    <property type="match status" value="1"/>
</dbReference>
<reference evidence="7 8" key="1">
    <citation type="submission" date="2017-07" db="EMBL/GenBank/DDBJ databases">
        <title>First draft Genome Sequence of Nocardia cerradoensis isolated from human infection.</title>
        <authorList>
            <person name="Carrasco G."/>
        </authorList>
    </citation>
    <scope>NUCLEOTIDE SEQUENCE [LARGE SCALE GENOMIC DNA]</scope>
    <source>
        <strain evidence="7 8">CNM20130759</strain>
    </source>
</reference>
<dbReference type="InterPro" id="IPR002241">
    <property type="entry name" value="Glyco_hydro_27"/>
</dbReference>
<gene>
    <name evidence="7" type="primary">agaA</name>
    <name evidence="7" type="ORF">B7C42_02238</name>
</gene>
<organism evidence="7 8">
    <name type="scientific">Nocardia cerradoensis</name>
    <dbReference type="NCBI Taxonomy" id="85688"/>
    <lineage>
        <taxon>Bacteria</taxon>
        <taxon>Bacillati</taxon>
        <taxon>Actinomycetota</taxon>
        <taxon>Actinomycetes</taxon>
        <taxon>Mycobacteriales</taxon>
        <taxon>Nocardiaceae</taxon>
        <taxon>Nocardia</taxon>
    </lineage>
</organism>
<evidence type="ECO:0000313" key="7">
    <source>
        <dbReference type="EMBL" id="OXR45945.1"/>
    </source>
</evidence>
<evidence type="ECO:0000256" key="2">
    <source>
        <dbReference type="ARBA" id="ARBA00022729"/>
    </source>
</evidence>
<dbReference type="Gene3D" id="3.20.20.70">
    <property type="entry name" value="Aldolase class I"/>
    <property type="match status" value="1"/>
</dbReference>
<dbReference type="GO" id="GO:0004557">
    <property type="term" value="F:alpha-galactosidase activity"/>
    <property type="evidence" value="ECO:0007669"/>
    <property type="project" value="UniProtKB-EC"/>
</dbReference>
<dbReference type="PANTHER" id="PTHR11452:SF75">
    <property type="entry name" value="ALPHA-GALACTOSIDASE MEL1"/>
    <property type="match status" value="1"/>
</dbReference>
<dbReference type="SUPFAM" id="SSF51011">
    <property type="entry name" value="Glycosyl hydrolase domain"/>
    <property type="match status" value="1"/>
</dbReference>
<dbReference type="PANTHER" id="PTHR11452">
    <property type="entry name" value="ALPHA-GALACTOSIDASE/ALPHA-N-ACETYLGALACTOSAMINIDASE"/>
    <property type="match status" value="1"/>
</dbReference>
<evidence type="ECO:0000256" key="1">
    <source>
        <dbReference type="ARBA" id="ARBA00009743"/>
    </source>
</evidence>
<dbReference type="InterPro" id="IPR013785">
    <property type="entry name" value="Aldolase_TIM"/>
</dbReference>
<dbReference type="Pfam" id="PF17801">
    <property type="entry name" value="Melibiase_C"/>
    <property type="match status" value="1"/>
</dbReference>
<keyword evidence="5" id="KW-1015">Disulfide bond</keyword>
<sequence>MRRARAIRLAVLGAGVVAVAAAVTGSMVRPPVFEPAPVRATAPMGWNSWDSGITLTEQSVRETIDAMVSDGMRDAGYRYVDLDAGWAAPQRDSSGDLVADPVRFPHGMAAVAAYAHEHGMSLGLYSSPFNEICGQSPATASRGHELQDARRFAGWGVDLLKYDWCRTDANHDEQVRDFARMRDALRSTGRGIVYMINPNSSADARAGVDYDWSAVADSARSSDDLIPMWRNIFPEPDIGGFDTTSVRGVADEADAALRARPSRPGYWPDPDMLVVGQSMSQFLGAHLDGLPGTAVRRSALSADETAYLARRLGISPETLALLRNPRTLSPAEEQAHLSLWAMLSAPLIAGNDVRTMSDSTRALLTDAGVIAIDQDPRVAPAVPLSRDRRILTKPLSDGSVAVTLLNPGDQPLTLTTSATEAGLAQAQSYTVHDIWAATTTVTDGRIVAPDIPAHGVVLLRITPAA</sequence>
<evidence type="ECO:0000256" key="5">
    <source>
        <dbReference type="RuleBase" id="RU361168"/>
    </source>
</evidence>
<feature type="domain" description="Alpha galactosidase C-terminal" evidence="6">
    <location>
        <begin position="387"/>
        <end position="461"/>
    </location>
</feature>
<accession>A0A231HAT3</accession>
<comment type="caution">
    <text evidence="7">The sequence shown here is derived from an EMBL/GenBank/DDBJ whole genome shotgun (WGS) entry which is preliminary data.</text>
</comment>
<dbReference type="InterPro" id="IPR013780">
    <property type="entry name" value="Glyco_hydro_b"/>
</dbReference>
<dbReference type="RefSeq" id="WP_223273372.1">
    <property type="nucleotide sequence ID" value="NZ_NGAF01000003.1"/>
</dbReference>
<dbReference type="EMBL" id="NGAF01000003">
    <property type="protein sequence ID" value="OXR45945.1"/>
    <property type="molecule type" value="Genomic_DNA"/>
</dbReference>
<dbReference type="SUPFAM" id="SSF51445">
    <property type="entry name" value="(Trans)glycosidases"/>
    <property type="match status" value="1"/>
</dbReference>
<evidence type="ECO:0000256" key="3">
    <source>
        <dbReference type="ARBA" id="ARBA00022801"/>
    </source>
</evidence>
<evidence type="ECO:0000313" key="8">
    <source>
        <dbReference type="Proteomes" id="UP000215506"/>
    </source>
</evidence>
<dbReference type="CDD" id="cd14792">
    <property type="entry name" value="GH27"/>
    <property type="match status" value="1"/>
</dbReference>
<dbReference type="EC" id="3.2.1.22" evidence="5"/>
<evidence type="ECO:0000256" key="4">
    <source>
        <dbReference type="ARBA" id="ARBA00023295"/>
    </source>
</evidence>
<name>A0A231HAT3_9NOCA</name>
<dbReference type="AlphaFoldDB" id="A0A231HAT3"/>
<protein>
    <recommendedName>
        <fullName evidence="5">Alpha-galactosidase</fullName>
        <ecNumber evidence="5">3.2.1.22</ecNumber>
    </recommendedName>
    <alternativeName>
        <fullName evidence="5">Melibiase</fullName>
    </alternativeName>
</protein>
<evidence type="ECO:0000259" key="6">
    <source>
        <dbReference type="Pfam" id="PF17801"/>
    </source>
</evidence>
<dbReference type="Pfam" id="PF16499">
    <property type="entry name" value="Melibiase_2"/>
    <property type="match status" value="2"/>
</dbReference>
<keyword evidence="2" id="KW-0732">Signal</keyword>
<dbReference type="InterPro" id="IPR041233">
    <property type="entry name" value="Melibiase_C"/>
</dbReference>
<keyword evidence="8" id="KW-1185">Reference proteome</keyword>